<evidence type="ECO:0000259" key="1">
    <source>
        <dbReference type="Pfam" id="PF23657"/>
    </source>
</evidence>
<organism evidence="2 3">
    <name type="scientific">Flagellimonas flava</name>
    <dbReference type="NCBI Taxonomy" id="570519"/>
    <lineage>
        <taxon>Bacteria</taxon>
        <taxon>Pseudomonadati</taxon>
        <taxon>Bacteroidota</taxon>
        <taxon>Flavobacteriia</taxon>
        <taxon>Flavobacteriales</taxon>
        <taxon>Flavobacteriaceae</taxon>
        <taxon>Flagellimonas</taxon>
    </lineage>
</organism>
<name>A0A1M5HN17_9FLAO</name>
<gene>
    <name evidence="2" type="ORF">SAMN04488116_0083</name>
</gene>
<protein>
    <recommendedName>
        <fullName evidence="1">DUF7151 domain-containing protein</fullName>
    </recommendedName>
</protein>
<dbReference type="Pfam" id="PF23657">
    <property type="entry name" value="DUF7151"/>
    <property type="match status" value="1"/>
</dbReference>
<sequence>MQFESIMRQYLVVGYLLIALALLISCQPEDGEDGVSGLSSITLFSQETPGDNCQFGGIRIDTGLDSNSNFTLESGEIGDTKFVCGGIEDPISKETRIVLHNNNSGASGTSGDNINVYPAIIKFDKRSWDNLSSIIYTASIKSDNSGNRAIVDLYDATNFEIIENTELSTSSTEYVNVISDNLLDAFPESEIDIHLRLKSENVTDDNVWISNKSELIIKQINQ</sequence>
<dbReference type="STRING" id="570519.SAMN04488116_0083"/>
<reference evidence="3" key="1">
    <citation type="submission" date="2016-11" db="EMBL/GenBank/DDBJ databases">
        <authorList>
            <person name="Varghese N."/>
            <person name="Submissions S."/>
        </authorList>
    </citation>
    <scope>NUCLEOTIDE SEQUENCE [LARGE SCALE GENOMIC DNA]</scope>
    <source>
        <strain evidence="3">DSM 22638</strain>
    </source>
</reference>
<evidence type="ECO:0000313" key="3">
    <source>
        <dbReference type="Proteomes" id="UP000184532"/>
    </source>
</evidence>
<evidence type="ECO:0000313" key="2">
    <source>
        <dbReference type="EMBL" id="SHG17356.1"/>
    </source>
</evidence>
<keyword evidence="3" id="KW-1185">Reference proteome</keyword>
<dbReference type="Proteomes" id="UP000184532">
    <property type="component" value="Unassembled WGS sequence"/>
</dbReference>
<dbReference type="EMBL" id="FQWL01000001">
    <property type="protein sequence ID" value="SHG17356.1"/>
    <property type="molecule type" value="Genomic_DNA"/>
</dbReference>
<dbReference type="InterPro" id="IPR055575">
    <property type="entry name" value="DUF7151"/>
</dbReference>
<proteinExistence type="predicted"/>
<feature type="domain" description="DUF7151" evidence="1">
    <location>
        <begin position="40"/>
        <end position="84"/>
    </location>
</feature>
<dbReference type="AlphaFoldDB" id="A0A1M5HN17"/>
<accession>A0A1M5HN17</accession>